<proteinExistence type="inferred from homology"/>
<evidence type="ECO:0000256" key="9">
    <source>
        <dbReference type="PIRSR" id="PIRSR000362-1"/>
    </source>
</evidence>
<feature type="binding site" evidence="9">
    <location>
        <position position="431"/>
    </location>
    <ligand>
        <name>FAD</name>
        <dbReference type="ChEBI" id="CHEBI:57692"/>
    </ligand>
</feature>
<dbReference type="InterPro" id="IPR023753">
    <property type="entry name" value="FAD/NAD-binding_dom"/>
</dbReference>
<comment type="catalytic activity">
    <reaction evidence="7 8">
        <text>2 reduced [adrenodoxin] + NADP(+) + H(+) = 2 oxidized [adrenodoxin] + NADPH</text>
        <dbReference type="Rhea" id="RHEA:42312"/>
        <dbReference type="Rhea" id="RHEA-COMP:9998"/>
        <dbReference type="Rhea" id="RHEA-COMP:9999"/>
        <dbReference type="ChEBI" id="CHEBI:15378"/>
        <dbReference type="ChEBI" id="CHEBI:33737"/>
        <dbReference type="ChEBI" id="CHEBI:33738"/>
        <dbReference type="ChEBI" id="CHEBI:57783"/>
        <dbReference type="ChEBI" id="CHEBI:58349"/>
        <dbReference type="EC" id="1.18.1.6"/>
    </reaction>
</comment>
<evidence type="ECO:0000256" key="8">
    <source>
        <dbReference type="PIRNR" id="PIRNR000362"/>
    </source>
</evidence>
<dbReference type="InterPro" id="IPR021163">
    <property type="entry name" value="Ferredox_Rdtase_adrenod"/>
</dbReference>
<feature type="binding site" evidence="9">
    <location>
        <position position="124"/>
    </location>
    <ligand>
        <name>FAD</name>
        <dbReference type="ChEBI" id="CHEBI:57692"/>
    </ligand>
</feature>
<dbReference type="Gene3D" id="3.40.50.720">
    <property type="entry name" value="NAD(P)-binding Rossmann-like Domain"/>
    <property type="match status" value="1"/>
</dbReference>
<feature type="binding site" evidence="9">
    <location>
        <position position="73"/>
    </location>
    <ligand>
        <name>FAD</name>
        <dbReference type="ChEBI" id="CHEBI:57692"/>
    </ligand>
</feature>
<feature type="binding site" evidence="10">
    <location>
        <position position="261"/>
    </location>
    <ligand>
        <name>NADP(+)</name>
        <dbReference type="ChEBI" id="CHEBI:58349"/>
    </ligand>
</feature>
<keyword evidence="3 8" id="KW-0285">Flavoprotein</keyword>
<evidence type="ECO:0000259" key="11">
    <source>
        <dbReference type="Pfam" id="PF07992"/>
    </source>
</evidence>
<evidence type="ECO:0000256" key="2">
    <source>
        <dbReference type="ARBA" id="ARBA00008312"/>
    </source>
</evidence>
<dbReference type="GO" id="GO:0016491">
    <property type="term" value="F:oxidoreductase activity"/>
    <property type="evidence" value="ECO:0007669"/>
    <property type="project" value="UniProtKB-KW"/>
</dbReference>
<reference evidence="12 13" key="1">
    <citation type="journal article" date="2015" name="BMC Genomics">
        <title>Insights from the genome of Ophiocordyceps polyrhachis-furcata to pathogenicity and host specificity in insect fungi.</title>
        <authorList>
            <person name="Wichadakul D."/>
            <person name="Kobmoo N."/>
            <person name="Ingsriswang S."/>
            <person name="Tangphatsornruang S."/>
            <person name="Chantasingh D."/>
            <person name="Luangsa-ard J.J."/>
            <person name="Eurwilaichitr L."/>
        </authorList>
    </citation>
    <scope>NUCLEOTIDE SEQUENCE [LARGE SCALE GENOMIC DNA]</scope>
    <source>
        <strain evidence="12 13">BCC 54312</strain>
    </source>
</reference>
<comment type="similarity">
    <text evidence="2 8">Belongs to the ferredoxin--NADP reductase type 1 family.</text>
</comment>
<dbReference type="GO" id="GO:0005739">
    <property type="term" value="C:mitochondrion"/>
    <property type="evidence" value="ECO:0007669"/>
    <property type="project" value="UniProtKB-SubCell"/>
</dbReference>
<dbReference type="AlphaFoldDB" id="A0A367L976"/>
<dbReference type="InterPro" id="IPR036188">
    <property type="entry name" value="FAD/NAD-bd_sf"/>
</dbReference>
<comment type="subcellular location">
    <subcellularLocation>
        <location evidence="8">Mitochondrion</location>
    </subcellularLocation>
</comment>
<dbReference type="Gene3D" id="3.50.50.60">
    <property type="entry name" value="FAD/NAD(P)-binding domain"/>
    <property type="match status" value="1"/>
</dbReference>
<dbReference type="InterPro" id="IPR055275">
    <property type="entry name" value="Ferredox_Rdtase"/>
</dbReference>
<dbReference type="PANTHER" id="PTHR48467">
    <property type="entry name" value="GLUTAMATE SYNTHASE 1 [NADH], CHLOROPLASTIC-LIKE"/>
    <property type="match status" value="1"/>
</dbReference>
<evidence type="ECO:0000256" key="4">
    <source>
        <dbReference type="ARBA" id="ARBA00022827"/>
    </source>
</evidence>
<evidence type="ECO:0000256" key="6">
    <source>
        <dbReference type="ARBA" id="ARBA00023002"/>
    </source>
</evidence>
<evidence type="ECO:0000256" key="7">
    <source>
        <dbReference type="ARBA" id="ARBA00048933"/>
    </source>
</evidence>
<feature type="binding site" evidence="10">
    <location>
        <begin position="249"/>
        <end position="250"/>
    </location>
    <ligand>
        <name>NADP(+)</name>
        <dbReference type="ChEBI" id="CHEBI:58349"/>
    </ligand>
</feature>
<keyword evidence="5 8" id="KW-0521">NADP</keyword>
<keyword evidence="4 8" id="KW-0274">FAD</keyword>
<evidence type="ECO:0000313" key="12">
    <source>
        <dbReference type="EMBL" id="RCI10977.1"/>
    </source>
</evidence>
<keyword evidence="8" id="KW-0496">Mitochondrion</keyword>
<gene>
    <name evidence="12" type="ORF">L249_5357</name>
</gene>
<protein>
    <recommendedName>
        <fullName evidence="8">NADPH:adrenodoxin oxidoreductase, mitochondrial</fullName>
        <ecNumber evidence="8">1.18.1.6</ecNumber>
    </recommendedName>
</protein>
<dbReference type="PRINTS" id="PR00419">
    <property type="entry name" value="ADXRDTASE"/>
</dbReference>
<dbReference type="EMBL" id="LKCN02000011">
    <property type="protein sequence ID" value="RCI10977.1"/>
    <property type="molecule type" value="Genomic_DNA"/>
</dbReference>
<feature type="binding site" evidence="9">
    <location>
        <position position="81"/>
    </location>
    <ligand>
        <name>FAD</name>
        <dbReference type="ChEBI" id="CHEBI:57692"/>
    </ligand>
</feature>
<feature type="domain" description="FAD/NAD(P)-binding" evidence="11">
    <location>
        <begin position="43"/>
        <end position="217"/>
    </location>
</feature>
<dbReference type="OrthoDB" id="333024at2759"/>
<feature type="binding site" evidence="9">
    <location>
        <position position="52"/>
    </location>
    <ligand>
        <name>FAD</name>
        <dbReference type="ChEBI" id="CHEBI:57692"/>
    </ligand>
</feature>
<evidence type="ECO:0000256" key="10">
    <source>
        <dbReference type="PIRSR" id="PIRSR000362-2"/>
    </source>
</evidence>
<sequence length="529" mass="57700">MLQHSNYPFCGVFRVGRLHATKLASEYSTATNVSTDRSNAPFHLAIIGSGPAGFYAASRVRKRLPHSRIDIYEALPAPFGLVRYGVAPDHPEVKVKLNAPNCARTKFKEIAGSPNVQFLGNVSIGRSTRSAFHCVVRLSSLMRHYDAILMAYGASEDKKLGVPGESSLSGIYSARQFVGWYNGHPDCADLTPDLTKGEDAIIIGQGNVAFDLARMLLDDVDVLRKTDITERALAQLAKSRVRRVRVVGRRGPMQAAFTIKELRELMTLPGVAFNPIERSLVPDDLRSVPRPSRRLMEVLLKGASASHLAALRSWSLDSCLSPKRFLSDNDTHERVMSTEFDVTKLLSPFDPQSPICASGNRHVLPSDLVIRSVGYKSTALAGFPEAGIQFDEKLGVVMNDGLGRVTRFVSPSHGGDAVETQQVAGLYCAGWLKRGPSGVIATTMQDAFLTADAIIGDWLAGAQFLRAEHEKSPAGGWEAVRQEAGSDTSFAVSWDQWLKIDSAERSRGKSCGKPREKFTSVEEMLSVIG</sequence>
<organism evidence="12 13">
    <name type="scientific">Ophiocordyceps polyrhachis-furcata BCC 54312</name>
    <dbReference type="NCBI Taxonomy" id="1330021"/>
    <lineage>
        <taxon>Eukaryota</taxon>
        <taxon>Fungi</taxon>
        <taxon>Dikarya</taxon>
        <taxon>Ascomycota</taxon>
        <taxon>Pezizomycotina</taxon>
        <taxon>Sordariomycetes</taxon>
        <taxon>Hypocreomycetidae</taxon>
        <taxon>Hypocreales</taxon>
        <taxon>Ophiocordycipitaceae</taxon>
        <taxon>Ophiocordyceps</taxon>
    </lineage>
</organism>
<feature type="binding site" evidence="10">
    <location>
        <begin position="205"/>
        <end position="208"/>
    </location>
    <ligand>
        <name>NADP(+)</name>
        <dbReference type="ChEBI" id="CHEBI:58349"/>
    </ligand>
</feature>
<dbReference type="Proteomes" id="UP000253664">
    <property type="component" value="Unassembled WGS sequence"/>
</dbReference>
<dbReference type="EC" id="1.18.1.6" evidence="8"/>
<name>A0A367L976_9HYPO</name>
<comment type="caution">
    <text evidence="12">The sequence shown here is derived from an EMBL/GenBank/DDBJ whole genome shotgun (WGS) entry which is preliminary data.</text>
</comment>
<keyword evidence="13" id="KW-1185">Reference proteome</keyword>
<evidence type="ECO:0000256" key="1">
    <source>
        <dbReference type="ARBA" id="ARBA00001974"/>
    </source>
</evidence>
<dbReference type="Pfam" id="PF07992">
    <property type="entry name" value="Pyr_redox_2"/>
    <property type="match status" value="1"/>
</dbReference>
<dbReference type="SUPFAM" id="SSF51971">
    <property type="entry name" value="Nucleotide-binding domain"/>
    <property type="match status" value="1"/>
</dbReference>
<dbReference type="STRING" id="1330021.A0A367L976"/>
<dbReference type="PANTHER" id="PTHR48467:SF1">
    <property type="entry name" value="GLUTAMATE SYNTHASE 1 [NADH], CHLOROPLASTIC-LIKE"/>
    <property type="match status" value="1"/>
</dbReference>
<comment type="cofactor">
    <cofactor evidence="1 8 9">
        <name>FAD</name>
        <dbReference type="ChEBI" id="CHEBI:57692"/>
    </cofactor>
</comment>
<evidence type="ECO:0000256" key="3">
    <source>
        <dbReference type="ARBA" id="ARBA00022630"/>
    </source>
</evidence>
<evidence type="ECO:0000313" key="13">
    <source>
        <dbReference type="Proteomes" id="UP000253664"/>
    </source>
</evidence>
<dbReference type="PIRSF" id="PIRSF000362">
    <property type="entry name" value="FNR"/>
    <property type="match status" value="1"/>
</dbReference>
<feature type="binding site" evidence="10">
    <location>
        <position position="438"/>
    </location>
    <ligand>
        <name>NADP(+)</name>
        <dbReference type="ChEBI" id="CHEBI:58349"/>
    </ligand>
</feature>
<evidence type="ECO:0000256" key="5">
    <source>
        <dbReference type="ARBA" id="ARBA00022857"/>
    </source>
</evidence>
<feature type="binding site" evidence="9">
    <location>
        <begin position="438"/>
        <end position="440"/>
    </location>
    <ligand>
        <name>FAD</name>
        <dbReference type="ChEBI" id="CHEBI:57692"/>
    </ligand>
</feature>
<accession>A0A367L976</accession>
<keyword evidence="6 8" id="KW-0560">Oxidoreductase</keyword>